<keyword evidence="7" id="KW-1185">Reference proteome</keyword>
<sequence>MNLPSNGNSNFQLKLTIVGNAVCGKSSPVVTYALGKFTEDFVPTVYDPHIEDINVNGKRVELSVWDTADQQYSACVRRLTYPNSHVVLICFAIDSPGSLQNVQETWIEEVTHYCPGAPIILLGCKVDLRKDPASINVLSKLGRAHVTEEEGLAVARKIGAAHYMETSSKERIGLYEVFECAAREGLRYRPPERQ</sequence>
<keyword evidence="3" id="KW-0547">Nucleotide-binding</keyword>
<dbReference type="SMART" id="SM00173">
    <property type="entry name" value="RAS"/>
    <property type="match status" value="1"/>
</dbReference>
<dbReference type="GO" id="GO:0016020">
    <property type="term" value="C:membrane"/>
    <property type="evidence" value="ECO:0007669"/>
    <property type="project" value="UniProtKB-SubCell"/>
</dbReference>
<reference evidence="6 7" key="1">
    <citation type="submission" date="2014-04" db="EMBL/GenBank/DDBJ databases">
        <authorList>
            <consortium name="DOE Joint Genome Institute"/>
            <person name="Kuo A."/>
            <person name="Kohler A."/>
            <person name="Nagy L.G."/>
            <person name="Floudas D."/>
            <person name="Copeland A."/>
            <person name="Barry K.W."/>
            <person name="Cichocki N."/>
            <person name="Veneault-Fourrey C."/>
            <person name="LaButti K."/>
            <person name="Lindquist E.A."/>
            <person name="Lipzen A."/>
            <person name="Lundell T."/>
            <person name="Morin E."/>
            <person name="Murat C."/>
            <person name="Sun H."/>
            <person name="Tunlid A."/>
            <person name="Henrissat B."/>
            <person name="Grigoriev I.V."/>
            <person name="Hibbett D.S."/>
            <person name="Martin F."/>
            <person name="Nordberg H.P."/>
            <person name="Cantor M.N."/>
            <person name="Hua S.X."/>
        </authorList>
    </citation>
    <scope>NUCLEOTIDE SEQUENCE [LARGE SCALE GENOMIC DNA]</scope>
    <source>
        <strain evidence="6 7">LaAM-08-1</strain>
    </source>
</reference>
<dbReference type="PANTHER" id="PTHR24072">
    <property type="entry name" value="RHO FAMILY GTPASE"/>
    <property type="match status" value="1"/>
</dbReference>
<dbReference type="PRINTS" id="PR00449">
    <property type="entry name" value="RASTRNSFRMNG"/>
</dbReference>
<evidence type="ECO:0000313" key="7">
    <source>
        <dbReference type="Proteomes" id="UP000054477"/>
    </source>
</evidence>
<dbReference type="SMART" id="SM00174">
    <property type="entry name" value="RHO"/>
    <property type="match status" value="1"/>
</dbReference>
<protein>
    <submittedName>
        <fullName evidence="6">Uncharacterized protein</fullName>
    </submittedName>
</protein>
<evidence type="ECO:0000256" key="2">
    <source>
        <dbReference type="ARBA" id="ARBA00022481"/>
    </source>
</evidence>
<dbReference type="EMBL" id="KN838679">
    <property type="protein sequence ID" value="KIJ97971.1"/>
    <property type="molecule type" value="Genomic_DNA"/>
</dbReference>
<organism evidence="6 7">
    <name type="scientific">Laccaria amethystina LaAM-08-1</name>
    <dbReference type="NCBI Taxonomy" id="1095629"/>
    <lineage>
        <taxon>Eukaryota</taxon>
        <taxon>Fungi</taxon>
        <taxon>Dikarya</taxon>
        <taxon>Basidiomycota</taxon>
        <taxon>Agaricomycotina</taxon>
        <taxon>Agaricomycetes</taxon>
        <taxon>Agaricomycetidae</taxon>
        <taxon>Agaricales</taxon>
        <taxon>Agaricineae</taxon>
        <taxon>Hydnangiaceae</taxon>
        <taxon>Laccaria</taxon>
    </lineage>
</organism>
<dbReference type="FunFam" id="3.40.50.300:FF:002060">
    <property type="entry name" value="Rho family GTPase"/>
    <property type="match status" value="1"/>
</dbReference>
<dbReference type="GO" id="GO:0003924">
    <property type="term" value="F:GTPase activity"/>
    <property type="evidence" value="ECO:0007669"/>
    <property type="project" value="InterPro"/>
</dbReference>
<dbReference type="InterPro" id="IPR027417">
    <property type="entry name" value="P-loop_NTPase"/>
</dbReference>
<comment type="subcellular location">
    <subcellularLocation>
        <location evidence="1">Membrane</location>
    </subcellularLocation>
</comment>
<evidence type="ECO:0000313" key="6">
    <source>
        <dbReference type="EMBL" id="KIJ97971.1"/>
    </source>
</evidence>
<keyword evidence="2" id="KW-0488">Methylation</keyword>
<dbReference type="AlphaFoldDB" id="A0A0C9XK78"/>
<evidence type="ECO:0000256" key="5">
    <source>
        <dbReference type="ARBA" id="ARBA00023136"/>
    </source>
</evidence>
<dbReference type="InterPro" id="IPR003578">
    <property type="entry name" value="Small_GTPase_Rho"/>
</dbReference>
<dbReference type="Pfam" id="PF00071">
    <property type="entry name" value="Ras"/>
    <property type="match status" value="1"/>
</dbReference>
<dbReference type="InterPro" id="IPR005225">
    <property type="entry name" value="Small_GTP-bd"/>
</dbReference>
<dbReference type="STRING" id="1095629.A0A0C9XK78"/>
<dbReference type="GO" id="GO:0005525">
    <property type="term" value="F:GTP binding"/>
    <property type="evidence" value="ECO:0007669"/>
    <property type="project" value="UniProtKB-KW"/>
</dbReference>
<dbReference type="CDD" id="cd00157">
    <property type="entry name" value="Rho"/>
    <property type="match status" value="1"/>
</dbReference>
<dbReference type="HOGENOM" id="CLU_041217_21_2_1"/>
<gene>
    <name evidence="6" type="ORF">K443DRAFT_133647</name>
</gene>
<dbReference type="NCBIfam" id="TIGR00231">
    <property type="entry name" value="small_GTP"/>
    <property type="match status" value="1"/>
</dbReference>
<dbReference type="PROSITE" id="PS51421">
    <property type="entry name" value="RAS"/>
    <property type="match status" value="1"/>
</dbReference>
<dbReference type="InterPro" id="IPR001806">
    <property type="entry name" value="Small_GTPase"/>
</dbReference>
<dbReference type="PROSITE" id="PS51420">
    <property type="entry name" value="RHO"/>
    <property type="match status" value="1"/>
</dbReference>
<dbReference type="PROSITE" id="PS51419">
    <property type="entry name" value="RAB"/>
    <property type="match status" value="1"/>
</dbReference>
<keyword evidence="4" id="KW-0342">GTP-binding</keyword>
<proteinExistence type="predicted"/>
<evidence type="ECO:0000256" key="3">
    <source>
        <dbReference type="ARBA" id="ARBA00022741"/>
    </source>
</evidence>
<accession>A0A0C9XK78</accession>
<evidence type="ECO:0000256" key="4">
    <source>
        <dbReference type="ARBA" id="ARBA00023134"/>
    </source>
</evidence>
<dbReference type="Gene3D" id="3.40.50.300">
    <property type="entry name" value="P-loop containing nucleotide triphosphate hydrolases"/>
    <property type="match status" value="1"/>
</dbReference>
<dbReference type="GO" id="GO:0007264">
    <property type="term" value="P:small GTPase-mediated signal transduction"/>
    <property type="evidence" value="ECO:0007669"/>
    <property type="project" value="InterPro"/>
</dbReference>
<name>A0A0C9XK78_9AGAR</name>
<dbReference type="OrthoDB" id="8830751at2759"/>
<dbReference type="SUPFAM" id="SSF52540">
    <property type="entry name" value="P-loop containing nucleoside triphosphate hydrolases"/>
    <property type="match status" value="1"/>
</dbReference>
<dbReference type="SMART" id="SM00175">
    <property type="entry name" value="RAB"/>
    <property type="match status" value="1"/>
</dbReference>
<keyword evidence="5" id="KW-0472">Membrane</keyword>
<reference evidence="7" key="2">
    <citation type="submission" date="2015-01" db="EMBL/GenBank/DDBJ databases">
        <title>Evolutionary Origins and Diversification of the Mycorrhizal Mutualists.</title>
        <authorList>
            <consortium name="DOE Joint Genome Institute"/>
            <consortium name="Mycorrhizal Genomics Consortium"/>
            <person name="Kohler A."/>
            <person name="Kuo A."/>
            <person name="Nagy L.G."/>
            <person name="Floudas D."/>
            <person name="Copeland A."/>
            <person name="Barry K.W."/>
            <person name="Cichocki N."/>
            <person name="Veneault-Fourrey C."/>
            <person name="LaButti K."/>
            <person name="Lindquist E.A."/>
            <person name="Lipzen A."/>
            <person name="Lundell T."/>
            <person name="Morin E."/>
            <person name="Murat C."/>
            <person name="Riley R."/>
            <person name="Ohm R."/>
            <person name="Sun H."/>
            <person name="Tunlid A."/>
            <person name="Henrissat B."/>
            <person name="Grigoriev I.V."/>
            <person name="Hibbett D.S."/>
            <person name="Martin F."/>
        </authorList>
    </citation>
    <scope>NUCLEOTIDE SEQUENCE [LARGE SCALE GENOMIC DNA]</scope>
    <source>
        <strain evidence="7">LaAM-08-1</strain>
    </source>
</reference>
<dbReference type="Proteomes" id="UP000054477">
    <property type="component" value="Unassembled WGS sequence"/>
</dbReference>
<evidence type="ECO:0000256" key="1">
    <source>
        <dbReference type="ARBA" id="ARBA00004370"/>
    </source>
</evidence>